<accession>A0A4R2PCR2</accession>
<comment type="caution">
    <text evidence="2">The sequence shown here is derived from an EMBL/GenBank/DDBJ whole genome shotgun (WGS) entry which is preliminary data.</text>
</comment>
<reference evidence="2 3" key="1">
    <citation type="submission" date="2019-03" db="EMBL/GenBank/DDBJ databases">
        <title>Genomic Encyclopedia of Type Strains, Phase IV (KMG-IV): sequencing the most valuable type-strain genomes for metagenomic binning, comparative biology and taxonomic classification.</title>
        <authorList>
            <person name="Goeker M."/>
        </authorList>
    </citation>
    <scope>NUCLEOTIDE SEQUENCE [LARGE SCALE GENOMIC DNA]</scope>
    <source>
        <strain evidence="2 3">DSM 2132</strain>
    </source>
</reference>
<keyword evidence="3" id="KW-1185">Reference proteome</keyword>
<name>A0A4R2PCR2_RHOSA</name>
<proteinExistence type="predicted"/>
<dbReference type="RefSeq" id="WP_132708893.1">
    <property type="nucleotide sequence ID" value="NZ_JACIGF010000008.1"/>
</dbReference>
<keyword evidence="1" id="KW-0472">Membrane</keyword>
<evidence type="ECO:0000313" key="2">
    <source>
        <dbReference type="EMBL" id="TCP32959.1"/>
    </source>
</evidence>
<feature type="transmembrane region" description="Helical" evidence="1">
    <location>
        <begin position="20"/>
        <end position="38"/>
    </location>
</feature>
<dbReference type="InParanoid" id="A0A4R2PCR2"/>
<dbReference type="EMBL" id="SLXO01000008">
    <property type="protein sequence ID" value="TCP32959.1"/>
    <property type="molecule type" value="Genomic_DNA"/>
</dbReference>
<dbReference type="AlphaFoldDB" id="A0A4R2PCR2"/>
<dbReference type="OrthoDB" id="9993614at2"/>
<evidence type="ECO:0000256" key="1">
    <source>
        <dbReference type="SAM" id="Phobius"/>
    </source>
</evidence>
<protein>
    <recommendedName>
        <fullName evidence="4">Type II secretion system (T2SS) protein M subtype b</fullName>
    </recommendedName>
</protein>
<organism evidence="2 3">
    <name type="scientific">Rhodothalassium salexigens DSM 2132</name>
    <dbReference type="NCBI Taxonomy" id="1188247"/>
    <lineage>
        <taxon>Bacteria</taxon>
        <taxon>Pseudomonadati</taxon>
        <taxon>Pseudomonadota</taxon>
        <taxon>Alphaproteobacteria</taxon>
        <taxon>Rhodothalassiales</taxon>
        <taxon>Rhodothalassiaceae</taxon>
        <taxon>Rhodothalassium</taxon>
    </lineage>
</organism>
<keyword evidence="1" id="KW-1133">Transmembrane helix</keyword>
<sequence length="197" mass="20981">MTLLTSARAWLAAQTTERTVLGLKLLAVLLAVWLVMLLGDRAHAARQAARVAEARLAAIVDTADMDTWAARAAEARRVRAAWTEAGWSATTPGVAAARIQTELEAMARTAGVESLNATVSPDPLAVDGREVLEFDFSIRGDEVAVLQLLSALSLHEPRLIPASVNARLDGRRTALRVAGFAPYRKAAAKTDTADATD</sequence>
<dbReference type="Proteomes" id="UP000295399">
    <property type="component" value="Unassembled WGS sequence"/>
</dbReference>
<evidence type="ECO:0008006" key="4">
    <source>
        <dbReference type="Google" id="ProtNLM"/>
    </source>
</evidence>
<evidence type="ECO:0000313" key="3">
    <source>
        <dbReference type="Proteomes" id="UP000295399"/>
    </source>
</evidence>
<keyword evidence="1" id="KW-0812">Transmembrane</keyword>
<gene>
    <name evidence="2" type="ORF">EV659_10858</name>
</gene>